<evidence type="ECO:0000313" key="10">
    <source>
        <dbReference type="EMBL" id="TDP87990.1"/>
    </source>
</evidence>
<evidence type="ECO:0000256" key="4">
    <source>
        <dbReference type="ARBA" id="ARBA00022475"/>
    </source>
</evidence>
<keyword evidence="8 9" id="KW-0472">Membrane</keyword>
<keyword evidence="5" id="KW-0997">Cell inner membrane</keyword>
<dbReference type="GO" id="GO:0055085">
    <property type="term" value="P:transmembrane transport"/>
    <property type="evidence" value="ECO:0007669"/>
    <property type="project" value="InterPro"/>
</dbReference>
<evidence type="ECO:0000313" key="11">
    <source>
        <dbReference type="Proteomes" id="UP000294593"/>
    </source>
</evidence>
<dbReference type="Proteomes" id="UP000294593">
    <property type="component" value="Unassembled WGS sequence"/>
</dbReference>
<keyword evidence="6 9" id="KW-0812">Transmembrane</keyword>
<keyword evidence="3" id="KW-0813">Transport</keyword>
<organism evidence="10 11">
    <name type="scientific">Aquabacterium commune</name>
    <dbReference type="NCBI Taxonomy" id="70586"/>
    <lineage>
        <taxon>Bacteria</taxon>
        <taxon>Pseudomonadati</taxon>
        <taxon>Pseudomonadota</taxon>
        <taxon>Betaproteobacteria</taxon>
        <taxon>Burkholderiales</taxon>
        <taxon>Aquabacterium</taxon>
    </lineage>
</organism>
<comment type="subcellular location">
    <subcellularLocation>
        <location evidence="1">Cell inner membrane</location>
        <topology evidence="1">Multi-pass membrane protein</topology>
    </subcellularLocation>
</comment>
<sequence length="367" mass="40256">MLFDSSVRRELWRSFSGTLVVLLTVLLTMVLIRILSQATKGALAPTDVGLVLSYTVIGQLPVLLALALFVSVVSVLSRIWRDSEMVVWQASGARQASFIRPLLGMAWPVLLMVAGAALVARPWAQNQTQVLKYRYEQRSDMARVAPGQFQVSADGKRVFFIDSHSDGLQSGRNVFMVTTADGQEAVVTANQGQVQVIDGQRFLVLSHGERTQTDLSTGEKALSRFETAKVRMGEAIDPNDVAPDMRSLPTLALLALRSDEARGELVWRFGLVWAAFNMVLAGLSLAAGNARRHSSWNLVYALLVFVVYFNLLSLSQTWVSRGKLPWDGALLAVHGTLTGAALLVVWWRDGARWPGQSARRPSPKASP</sequence>
<reference evidence="10 11" key="1">
    <citation type="submission" date="2019-03" db="EMBL/GenBank/DDBJ databases">
        <title>Genomic Encyclopedia of Type Strains, Phase IV (KMG-IV): sequencing the most valuable type-strain genomes for metagenomic binning, comparative biology and taxonomic classification.</title>
        <authorList>
            <person name="Goeker M."/>
        </authorList>
    </citation>
    <scope>NUCLEOTIDE SEQUENCE [LARGE SCALE GENOMIC DNA]</scope>
    <source>
        <strain evidence="10 11">DSM 11901</strain>
    </source>
</reference>
<evidence type="ECO:0000256" key="9">
    <source>
        <dbReference type="SAM" id="Phobius"/>
    </source>
</evidence>
<keyword evidence="11" id="KW-1185">Reference proteome</keyword>
<dbReference type="NCBIfam" id="TIGR04407">
    <property type="entry name" value="LptF_YjgP"/>
    <property type="match status" value="1"/>
</dbReference>
<accession>A0A4R6RN26</accession>
<evidence type="ECO:0000256" key="3">
    <source>
        <dbReference type="ARBA" id="ARBA00022448"/>
    </source>
</evidence>
<feature type="transmembrane region" description="Helical" evidence="9">
    <location>
        <begin position="328"/>
        <end position="347"/>
    </location>
</feature>
<protein>
    <recommendedName>
        <fullName evidence="2">Lipopolysaccharide export system permease protein LptF</fullName>
    </recommendedName>
</protein>
<gene>
    <name evidence="10" type="ORF">EV672_101125</name>
</gene>
<feature type="transmembrane region" description="Helical" evidence="9">
    <location>
        <begin position="12"/>
        <end position="36"/>
    </location>
</feature>
<keyword evidence="7 9" id="KW-1133">Transmembrane helix</keyword>
<feature type="transmembrane region" description="Helical" evidence="9">
    <location>
        <begin position="56"/>
        <end position="80"/>
    </location>
</feature>
<name>A0A4R6RN26_9BURK</name>
<feature type="transmembrane region" description="Helical" evidence="9">
    <location>
        <begin position="298"/>
        <end position="316"/>
    </location>
</feature>
<dbReference type="GO" id="GO:0043190">
    <property type="term" value="C:ATP-binding cassette (ABC) transporter complex"/>
    <property type="evidence" value="ECO:0007669"/>
    <property type="project" value="InterPro"/>
</dbReference>
<dbReference type="PANTHER" id="PTHR33529:SF7">
    <property type="entry name" value="LIPOPOLYSACCHARIDE EXPORT SYSTEM PERMEASE PROTEIN LPTF"/>
    <property type="match status" value="1"/>
</dbReference>
<dbReference type="EMBL" id="SNXW01000001">
    <property type="protein sequence ID" value="TDP87990.1"/>
    <property type="molecule type" value="Genomic_DNA"/>
</dbReference>
<evidence type="ECO:0000256" key="8">
    <source>
        <dbReference type="ARBA" id="ARBA00023136"/>
    </source>
</evidence>
<dbReference type="AlphaFoldDB" id="A0A4R6RN26"/>
<evidence type="ECO:0000256" key="6">
    <source>
        <dbReference type="ARBA" id="ARBA00022692"/>
    </source>
</evidence>
<evidence type="ECO:0000256" key="7">
    <source>
        <dbReference type="ARBA" id="ARBA00022989"/>
    </source>
</evidence>
<dbReference type="Pfam" id="PF03739">
    <property type="entry name" value="LptF_LptG"/>
    <property type="match status" value="1"/>
</dbReference>
<proteinExistence type="predicted"/>
<evidence type="ECO:0000256" key="5">
    <source>
        <dbReference type="ARBA" id="ARBA00022519"/>
    </source>
</evidence>
<dbReference type="OrthoDB" id="9778062at2"/>
<comment type="caution">
    <text evidence="10">The sequence shown here is derived from an EMBL/GenBank/DDBJ whole genome shotgun (WGS) entry which is preliminary data.</text>
</comment>
<dbReference type="InterPro" id="IPR030922">
    <property type="entry name" value="LptF"/>
</dbReference>
<keyword evidence="4" id="KW-1003">Cell membrane</keyword>
<feature type="transmembrane region" description="Helical" evidence="9">
    <location>
        <begin position="101"/>
        <end position="124"/>
    </location>
</feature>
<dbReference type="RefSeq" id="WP_133605659.1">
    <property type="nucleotide sequence ID" value="NZ_SNXW01000001.1"/>
</dbReference>
<dbReference type="PANTHER" id="PTHR33529">
    <property type="entry name" value="SLR0882 PROTEIN-RELATED"/>
    <property type="match status" value="1"/>
</dbReference>
<evidence type="ECO:0000256" key="1">
    <source>
        <dbReference type="ARBA" id="ARBA00004429"/>
    </source>
</evidence>
<dbReference type="GO" id="GO:0015920">
    <property type="term" value="P:lipopolysaccharide transport"/>
    <property type="evidence" value="ECO:0007669"/>
    <property type="project" value="TreeGrafter"/>
</dbReference>
<feature type="transmembrane region" description="Helical" evidence="9">
    <location>
        <begin position="265"/>
        <end position="286"/>
    </location>
</feature>
<dbReference type="InterPro" id="IPR005495">
    <property type="entry name" value="LptG/LptF_permease"/>
</dbReference>
<evidence type="ECO:0000256" key="2">
    <source>
        <dbReference type="ARBA" id="ARBA00014213"/>
    </source>
</evidence>